<gene>
    <name evidence="2" type="primary">Dper\GL16694</name>
    <name evidence="2" type="ORF">Dper_GL16694</name>
</gene>
<feature type="region of interest" description="Disordered" evidence="1">
    <location>
        <begin position="1"/>
        <end position="22"/>
    </location>
</feature>
<dbReference type="HOGENOM" id="CLU_1385495_0_0_1"/>
<name>B4ISB8_DROPE</name>
<accession>B4ISB8</accession>
<sequence>MITPHGHGTDGQHHQPRWLQQSAHARAGSLRRSILSLTAEDTQQCAHIKQSDLDLLQSMEVIFKSQACLNGSFLLSNDEHFDCSARNYGLDLKAAEVAFDHLRSVENESIKQVLMPYNADLDVILKVMNVLFIINNSRKERVSYQIFYWPELDWYANVKQEFVKWIMGTPNEFSICNFSFLFDASAKTSMLQADQVV</sequence>
<evidence type="ECO:0000313" key="3">
    <source>
        <dbReference type="Proteomes" id="UP000008744"/>
    </source>
</evidence>
<dbReference type="AlphaFoldDB" id="B4ISB8"/>
<reference evidence="2 3" key="1">
    <citation type="journal article" date="2007" name="Nature">
        <title>Evolution of genes and genomes on the Drosophila phylogeny.</title>
        <authorList>
            <consortium name="Drosophila 12 Genomes Consortium"/>
            <person name="Clark A.G."/>
            <person name="Eisen M.B."/>
            <person name="Smith D.R."/>
            <person name="Bergman C.M."/>
            <person name="Oliver B."/>
            <person name="Markow T.A."/>
            <person name="Kaufman T.C."/>
            <person name="Kellis M."/>
            <person name="Gelbart W."/>
            <person name="Iyer V.N."/>
            <person name="Pollard D.A."/>
            <person name="Sackton T.B."/>
            <person name="Larracuente A.M."/>
            <person name="Singh N.D."/>
            <person name="Abad J.P."/>
            <person name="Abt D.N."/>
            <person name="Adryan B."/>
            <person name="Aguade M."/>
            <person name="Akashi H."/>
            <person name="Anderson W.W."/>
            <person name="Aquadro C.F."/>
            <person name="Ardell D.H."/>
            <person name="Arguello R."/>
            <person name="Artieri C.G."/>
            <person name="Barbash D.A."/>
            <person name="Barker D."/>
            <person name="Barsanti P."/>
            <person name="Batterham P."/>
            <person name="Batzoglou S."/>
            <person name="Begun D."/>
            <person name="Bhutkar A."/>
            <person name="Blanco E."/>
            <person name="Bosak S.A."/>
            <person name="Bradley R.K."/>
            <person name="Brand A.D."/>
            <person name="Brent M.R."/>
            <person name="Brooks A.N."/>
            <person name="Brown R.H."/>
            <person name="Butlin R.K."/>
            <person name="Caggese C."/>
            <person name="Calvi B.R."/>
            <person name="Bernardo de Carvalho A."/>
            <person name="Caspi A."/>
            <person name="Castrezana S."/>
            <person name="Celniker S.E."/>
            <person name="Chang J.L."/>
            <person name="Chapple C."/>
            <person name="Chatterji S."/>
            <person name="Chinwalla A."/>
            <person name="Civetta A."/>
            <person name="Clifton S.W."/>
            <person name="Comeron J.M."/>
            <person name="Costello J.C."/>
            <person name="Coyne J.A."/>
            <person name="Daub J."/>
            <person name="David R.G."/>
            <person name="Delcher A.L."/>
            <person name="Delehaunty K."/>
            <person name="Do C.B."/>
            <person name="Ebling H."/>
            <person name="Edwards K."/>
            <person name="Eickbush T."/>
            <person name="Evans J.D."/>
            <person name="Filipski A."/>
            <person name="Findeiss S."/>
            <person name="Freyhult E."/>
            <person name="Fulton L."/>
            <person name="Fulton R."/>
            <person name="Garcia A.C."/>
            <person name="Gardiner A."/>
            <person name="Garfield D.A."/>
            <person name="Garvin B.E."/>
            <person name="Gibson G."/>
            <person name="Gilbert D."/>
            <person name="Gnerre S."/>
            <person name="Godfrey J."/>
            <person name="Good R."/>
            <person name="Gotea V."/>
            <person name="Gravely B."/>
            <person name="Greenberg A.J."/>
            <person name="Griffiths-Jones S."/>
            <person name="Gross S."/>
            <person name="Guigo R."/>
            <person name="Gustafson E.A."/>
            <person name="Haerty W."/>
            <person name="Hahn M.W."/>
            <person name="Halligan D.L."/>
            <person name="Halpern A.L."/>
            <person name="Halter G.M."/>
            <person name="Han M.V."/>
            <person name="Heger A."/>
            <person name="Hillier L."/>
            <person name="Hinrichs A.S."/>
            <person name="Holmes I."/>
            <person name="Hoskins R.A."/>
            <person name="Hubisz M.J."/>
            <person name="Hultmark D."/>
            <person name="Huntley M.A."/>
            <person name="Jaffe D.B."/>
            <person name="Jagadeeshan S."/>
            <person name="Jeck W.R."/>
            <person name="Johnson J."/>
            <person name="Jones C.D."/>
            <person name="Jordan W.C."/>
            <person name="Karpen G.H."/>
            <person name="Kataoka E."/>
            <person name="Keightley P.D."/>
            <person name="Kheradpour P."/>
            <person name="Kirkness E.F."/>
            <person name="Koerich L.B."/>
            <person name="Kristiansen K."/>
            <person name="Kudrna D."/>
            <person name="Kulathinal R.J."/>
            <person name="Kumar S."/>
            <person name="Kwok R."/>
            <person name="Lander E."/>
            <person name="Langley C.H."/>
            <person name="Lapoint R."/>
            <person name="Lazzaro B.P."/>
            <person name="Lee S.J."/>
            <person name="Levesque L."/>
            <person name="Li R."/>
            <person name="Lin C.F."/>
            <person name="Lin M.F."/>
            <person name="Lindblad-Toh K."/>
            <person name="Llopart A."/>
            <person name="Long M."/>
            <person name="Low L."/>
            <person name="Lozovsky E."/>
            <person name="Lu J."/>
            <person name="Luo M."/>
            <person name="Machado C.A."/>
            <person name="Makalowski W."/>
            <person name="Marzo M."/>
            <person name="Matsuda M."/>
            <person name="Matzkin L."/>
            <person name="McAllister B."/>
            <person name="McBride C.S."/>
            <person name="McKernan B."/>
            <person name="McKernan K."/>
            <person name="Mendez-Lago M."/>
            <person name="Minx P."/>
            <person name="Mollenhauer M.U."/>
            <person name="Montooth K."/>
            <person name="Mount S.M."/>
            <person name="Mu X."/>
            <person name="Myers E."/>
            <person name="Negre B."/>
            <person name="Newfeld S."/>
            <person name="Nielsen R."/>
            <person name="Noor M.A."/>
            <person name="O'Grady P."/>
            <person name="Pachter L."/>
            <person name="Papaceit M."/>
            <person name="Parisi M.J."/>
            <person name="Parisi M."/>
            <person name="Parts L."/>
            <person name="Pedersen J.S."/>
            <person name="Pesole G."/>
            <person name="Phillippy A.M."/>
            <person name="Ponting C.P."/>
            <person name="Pop M."/>
            <person name="Porcelli D."/>
            <person name="Powell J.R."/>
            <person name="Prohaska S."/>
            <person name="Pruitt K."/>
            <person name="Puig M."/>
            <person name="Quesneville H."/>
            <person name="Ram K.R."/>
            <person name="Rand D."/>
            <person name="Rasmussen M.D."/>
            <person name="Reed L.K."/>
            <person name="Reenan R."/>
            <person name="Reily A."/>
            <person name="Remington K.A."/>
            <person name="Rieger T.T."/>
            <person name="Ritchie M.G."/>
            <person name="Robin C."/>
            <person name="Rogers Y.H."/>
            <person name="Rohde C."/>
            <person name="Rozas J."/>
            <person name="Rubenfield M.J."/>
            <person name="Ruiz A."/>
            <person name="Russo S."/>
            <person name="Salzberg S.L."/>
            <person name="Sanchez-Gracia A."/>
            <person name="Saranga D.J."/>
            <person name="Sato H."/>
            <person name="Schaeffer S.W."/>
            <person name="Schatz M.C."/>
            <person name="Schlenke T."/>
            <person name="Schwartz R."/>
            <person name="Segarra C."/>
            <person name="Singh R.S."/>
            <person name="Sirot L."/>
            <person name="Sirota M."/>
            <person name="Sisneros N.B."/>
            <person name="Smith C.D."/>
            <person name="Smith T.F."/>
            <person name="Spieth J."/>
            <person name="Stage D.E."/>
            <person name="Stark A."/>
            <person name="Stephan W."/>
            <person name="Strausberg R.L."/>
            <person name="Strempel S."/>
            <person name="Sturgill D."/>
            <person name="Sutton G."/>
            <person name="Sutton G.G."/>
            <person name="Tao W."/>
            <person name="Teichmann S."/>
            <person name="Tobari Y.N."/>
            <person name="Tomimura Y."/>
            <person name="Tsolas J.M."/>
            <person name="Valente V.L."/>
            <person name="Venter E."/>
            <person name="Venter J.C."/>
            <person name="Vicario S."/>
            <person name="Vieira F.G."/>
            <person name="Vilella A.J."/>
            <person name="Villasante A."/>
            <person name="Walenz B."/>
            <person name="Wang J."/>
            <person name="Wasserman M."/>
            <person name="Watts T."/>
            <person name="Wilson D."/>
            <person name="Wilson R.K."/>
            <person name="Wing R.A."/>
            <person name="Wolfner M.F."/>
            <person name="Wong A."/>
            <person name="Wong G.K."/>
            <person name="Wu C.I."/>
            <person name="Wu G."/>
            <person name="Yamamoto D."/>
            <person name="Yang H.P."/>
            <person name="Yang S.P."/>
            <person name="Yorke J.A."/>
            <person name="Yoshida K."/>
            <person name="Zdobnov E."/>
            <person name="Zhang P."/>
            <person name="Zhang Y."/>
            <person name="Zimin A.V."/>
            <person name="Baldwin J."/>
            <person name="Abdouelleil A."/>
            <person name="Abdulkadir J."/>
            <person name="Abebe A."/>
            <person name="Abera B."/>
            <person name="Abreu J."/>
            <person name="Acer S.C."/>
            <person name="Aftuck L."/>
            <person name="Alexander A."/>
            <person name="An P."/>
            <person name="Anderson E."/>
            <person name="Anderson S."/>
            <person name="Arachi H."/>
            <person name="Azer M."/>
            <person name="Bachantsang P."/>
            <person name="Barry A."/>
            <person name="Bayul T."/>
            <person name="Berlin A."/>
            <person name="Bessette D."/>
            <person name="Bloom T."/>
            <person name="Blye J."/>
            <person name="Boguslavskiy L."/>
            <person name="Bonnet C."/>
            <person name="Boukhgalter B."/>
            <person name="Bourzgui I."/>
            <person name="Brown A."/>
            <person name="Cahill P."/>
            <person name="Channer S."/>
            <person name="Cheshatsang Y."/>
            <person name="Chuda L."/>
            <person name="Citroen M."/>
            <person name="Collymore A."/>
            <person name="Cooke P."/>
            <person name="Costello M."/>
            <person name="D'Aco K."/>
            <person name="Daza R."/>
            <person name="De Haan G."/>
            <person name="DeGray S."/>
            <person name="DeMaso C."/>
            <person name="Dhargay N."/>
            <person name="Dooley K."/>
            <person name="Dooley E."/>
            <person name="Doricent M."/>
            <person name="Dorje P."/>
            <person name="Dorjee K."/>
            <person name="Dupes A."/>
            <person name="Elong R."/>
            <person name="Falk J."/>
            <person name="Farina A."/>
            <person name="Faro S."/>
            <person name="Ferguson D."/>
            <person name="Fisher S."/>
            <person name="Foley C.D."/>
            <person name="Franke A."/>
            <person name="Friedrich D."/>
            <person name="Gadbois L."/>
            <person name="Gearin G."/>
            <person name="Gearin C.R."/>
            <person name="Giannoukos G."/>
            <person name="Goode T."/>
            <person name="Graham J."/>
            <person name="Grandbois E."/>
            <person name="Grewal S."/>
            <person name="Gyaltsen K."/>
            <person name="Hafez N."/>
            <person name="Hagos B."/>
            <person name="Hall J."/>
            <person name="Henson C."/>
            <person name="Hollinger A."/>
            <person name="Honan T."/>
            <person name="Huard M.D."/>
            <person name="Hughes L."/>
            <person name="Hurhula B."/>
            <person name="Husby M.E."/>
            <person name="Kamat A."/>
            <person name="Kanga B."/>
            <person name="Kashin S."/>
            <person name="Khazanovich D."/>
            <person name="Kisner P."/>
            <person name="Lance K."/>
            <person name="Lara M."/>
            <person name="Lee W."/>
            <person name="Lennon N."/>
            <person name="Letendre F."/>
            <person name="LeVine R."/>
            <person name="Lipovsky A."/>
            <person name="Liu X."/>
            <person name="Liu J."/>
            <person name="Liu S."/>
            <person name="Lokyitsang T."/>
            <person name="Lokyitsang Y."/>
            <person name="Lubonja R."/>
            <person name="Lui A."/>
            <person name="MacDonald P."/>
            <person name="Magnisalis V."/>
            <person name="Maru K."/>
            <person name="Matthews C."/>
            <person name="McCusker W."/>
            <person name="McDonough S."/>
            <person name="Mehta T."/>
            <person name="Meldrim J."/>
            <person name="Meneus L."/>
            <person name="Mihai O."/>
            <person name="Mihalev A."/>
            <person name="Mihova T."/>
            <person name="Mittelman R."/>
            <person name="Mlenga V."/>
            <person name="Montmayeur A."/>
            <person name="Mulrain L."/>
            <person name="Navidi A."/>
            <person name="Naylor J."/>
            <person name="Negash T."/>
            <person name="Nguyen T."/>
            <person name="Nguyen N."/>
            <person name="Nicol R."/>
            <person name="Norbu C."/>
            <person name="Norbu N."/>
            <person name="Novod N."/>
            <person name="O'Neill B."/>
            <person name="Osman S."/>
            <person name="Markiewicz E."/>
            <person name="Oyono O.L."/>
            <person name="Patti C."/>
            <person name="Phunkhang P."/>
            <person name="Pierre F."/>
            <person name="Priest M."/>
            <person name="Raghuraman S."/>
            <person name="Rege F."/>
            <person name="Reyes R."/>
            <person name="Rise C."/>
            <person name="Rogov P."/>
            <person name="Ross K."/>
            <person name="Ryan E."/>
            <person name="Settipalli S."/>
            <person name="Shea T."/>
            <person name="Sherpa N."/>
            <person name="Shi L."/>
            <person name="Shih D."/>
            <person name="Sparrow T."/>
            <person name="Spaulding J."/>
            <person name="Stalker J."/>
            <person name="Stange-Thomann N."/>
            <person name="Stavropoulos S."/>
            <person name="Stone C."/>
            <person name="Strader C."/>
            <person name="Tesfaye S."/>
            <person name="Thomson T."/>
            <person name="Thoulutsang Y."/>
            <person name="Thoulutsang D."/>
            <person name="Topham K."/>
            <person name="Topping I."/>
            <person name="Tsamla T."/>
            <person name="Vassiliev H."/>
            <person name="Vo A."/>
            <person name="Wangchuk T."/>
            <person name="Wangdi T."/>
            <person name="Weiand M."/>
            <person name="Wilkinson J."/>
            <person name="Wilson A."/>
            <person name="Yadav S."/>
            <person name="Young G."/>
            <person name="Yu Q."/>
            <person name="Zembek L."/>
            <person name="Zhong D."/>
            <person name="Zimmer A."/>
            <person name="Zwirko Z."/>
            <person name="Jaffe D.B."/>
            <person name="Alvarez P."/>
            <person name="Brockman W."/>
            <person name="Butler J."/>
            <person name="Chin C."/>
            <person name="Gnerre S."/>
            <person name="Grabherr M."/>
            <person name="Kleber M."/>
            <person name="Mauceli E."/>
            <person name="MacCallum I."/>
        </authorList>
    </citation>
    <scope>NUCLEOTIDE SEQUENCE [LARGE SCALE GENOMIC DNA]</scope>
    <source>
        <strain evidence="3">MSH-3 / Tucson 14011-0111.49</strain>
    </source>
</reference>
<organism evidence="3">
    <name type="scientific">Drosophila persimilis</name>
    <name type="common">Fruit fly</name>
    <dbReference type="NCBI Taxonomy" id="7234"/>
    <lineage>
        <taxon>Eukaryota</taxon>
        <taxon>Metazoa</taxon>
        <taxon>Ecdysozoa</taxon>
        <taxon>Arthropoda</taxon>
        <taxon>Hexapoda</taxon>
        <taxon>Insecta</taxon>
        <taxon>Pterygota</taxon>
        <taxon>Neoptera</taxon>
        <taxon>Endopterygota</taxon>
        <taxon>Diptera</taxon>
        <taxon>Brachycera</taxon>
        <taxon>Muscomorpha</taxon>
        <taxon>Ephydroidea</taxon>
        <taxon>Drosophilidae</taxon>
        <taxon>Drosophila</taxon>
        <taxon>Sophophora</taxon>
    </lineage>
</organism>
<dbReference type="eggNOG" id="KOG0941">
    <property type="taxonomic scope" value="Eukaryota"/>
</dbReference>
<dbReference type="EMBL" id="CH699186">
    <property type="protein sequence ID" value="EDW25692.1"/>
    <property type="molecule type" value="Genomic_DNA"/>
</dbReference>
<proteinExistence type="predicted"/>
<keyword evidence="3" id="KW-1185">Reference proteome</keyword>
<evidence type="ECO:0000313" key="2">
    <source>
        <dbReference type="EMBL" id="EDW25692.1"/>
    </source>
</evidence>
<evidence type="ECO:0000256" key="1">
    <source>
        <dbReference type="SAM" id="MobiDB-lite"/>
    </source>
</evidence>
<dbReference type="Proteomes" id="UP000008744">
    <property type="component" value="Unassembled WGS sequence"/>
</dbReference>
<dbReference type="STRING" id="7234.B4ISB8"/>
<dbReference type="OrthoDB" id="5981550at2759"/>
<protein>
    <submittedName>
        <fullName evidence="2">GL16694</fullName>
    </submittedName>
</protein>